<protein>
    <submittedName>
        <fullName evidence="1">DUF3630 family protein</fullName>
    </submittedName>
</protein>
<dbReference type="RefSeq" id="WP_171275218.1">
    <property type="nucleotide sequence ID" value="NZ_CAWPJG010000001.1"/>
</dbReference>
<dbReference type="InterPro" id="IPR022080">
    <property type="entry name" value="DUF3630"/>
</dbReference>
<organism evidence="1 2">
    <name type="scientific">Aeromonas media</name>
    <dbReference type="NCBI Taxonomy" id="651"/>
    <lineage>
        <taxon>Bacteria</taxon>
        <taxon>Pseudomonadati</taxon>
        <taxon>Pseudomonadota</taxon>
        <taxon>Gammaproteobacteria</taxon>
        <taxon>Aeromonadales</taxon>
        <taxon>Aeromonadaceae</taxon>
        <taxon>Aeromonas</taxon>
    </lineage>
</organism>
<gene>
    <name evidence="1" type="ORF">E4184_01140</name>
</gene>
<sequence>MNWRVTQVDAESAVLLLTCPGLCWDNFPALAEELVEGWELIPIEREWGADRHSWLLEFEGSRLRLEYEQHSGCWLEATHPDDREVVLWLGRQHGA</sequence>
<evidence type="ECO:0000313" key="2">
    <source>
        <dbReference type="Proteomes" id="UP000501427"/>
    </source>
</evidence>
<proteinExistence type="predicted"/>
<dbReference type="AlphaFoldDB" id="A0A6M4Y5H9"/>
<dbReference type="Proteomes" id="UP000501427">
    <property type="component" value="Chromosome"/>
</dbReference>
<accession>A0A6M4Y5H9</accession>
<evidence type="ECO:0000313" key="1">
    <source>
        <dbReference type="EMBL" id="QJT20219.1"/>
    </source>
</evidence>
<dbReference type="Pfam" id="PF12305">
    <property type="entry name" value="DUF3630"/>
    <property type="match status" value="1"/>
</dbReference>
<reference evidence="1 2" key="1">
    <citation type="submission" date="2019-03" db="EMBL/GenBank/DDBJ databases">
        <title>Novel transposon Tn6433 accelerates the dissemination of tet(E) in Aeromonas from aerobic biofilm under oxytetracycline stress.</title>
        <authorList>
            <person name="Shi Y."/>
            <person name="Tian Z."/>
            <person name="Zhang Y."/>
            <person name="Zhang H."/>
            <person name="Yang M."/>
        </authorList>
    </citation>
    <scope>NUCLEOTIDE SEQUENCE [LARGE SCALE GENOMIC DNA]</scope>
    <source>
        <strain evidence="1 2">T0.1-19</strain>
    </source>
</reference>
<dbReference type="EMBL" id="CP038441">
    <property type="protein sequence ID" value="QJT20219.1"/>
    <property type="molecule type" value="Genomic_DNA"/>
</dbReference>
<name>A0A6M4Y5H9_AERME</name>